<evidence type="ECO:0000313" key="1">
    <source>
        <dbReference type="EMBL" id="MFB9755377.1"/>
    </source>
</evidence>
<dbReference type="RefSeq" id="WP_344908257.1">
    <property type="nucleotide sequence ID" value="NZ_BAAAYO010000006.1"/>
</dbReference>
<comment type="caution">
    <text evidence="1">The sequence shown here is derived from an EMBL/GenBank/DDBJ whole genome shotgun (WGS) entry which is preliminary data.</text>
</comment>
<keyword evidence="2" id="KW-1185">Reference proteome</keyword>
<dbReference type="EMBL" id="JBHMAG010000018">
    <property type="protein sequence ID" value="MFB9755377.1"/>
    <property type="molecule type" value="Genomic_DNA"/>
</dbReference>
<protein>
    <submittedName>
        <fullName evidence="1">DUF2164 domain-containing protein</fullName>
    </submittedName>
</protein>
<organism evidence="1 2">
    <name type="scientific">Paenibacillus hodogayensis</name>
    <dbReference type="NCBI Taxonomy" id="279208"/>
    <lineage>
        <taxon>Bacteria</taxon>
        <taxon>Bacillati</taxon>
        <taxon>Bacillota</taxon>
        <taxon>Bacilli</taxon>
        <taxon>Bacillales</taxon>
        <taxon>Paenibacillaceae</taxon>
        <taxon>Paenibacillus</taxon>
    </lineage>
</organism>
<reference evidence="1 2" key="1">
    <citation type="submission" date="2024-09" db="EMBL/GenBank/DDBJ databases">
        <authorList>
            <person name="Sun Q."/>
            <person name="Mori K."/>
        </authorList>
    </citation>
    <scope>NUCLEOTIDE SEQUENCE [LARGE SCALE GENOMIC DNA]</scope>
    <source>
        <strain evidence="1 2">JCM 12520</strain>
    </source>
</reference>
<gene>
    <name evidence="1" type="ORF">ACFFNY_27695</name>
</gene>
<dbReference type="Proteomes" id="UP001589619">
    <property type="component" value="Unassembled WGS sequence"/>
</dbReference>
<proteinExistence type="predicted"/>
<evidence type="ECO:0000313" key="2">
    <source>
        <dbReference type="Proteomes" id="UP001589619"/>
    </source>
</evidence>
<dbReference type="InterPro" id="IPR018680">
    <property type="entry name" value="DUF2164"/>
</dbReference>
<name>A0ABV5W4Q9_9BACL</name>
<dbReference type="Pfam" id="PF09932">
    <property type="entry name" value="DUF2164"/>
    <property type="match status" value="1"/>
</dbReference>
<accession>A0ABV5W4Q9</accession>
<sequence>MMAIKLPKEQKDEIVKAVQAFFQEERSETIGALAAEQLIDFMVQQLGPSIYNQAIGDDRSIVNEKQSQLEDELYTLEKPLGGRRK</sequence>